<evidence type="ECO:0000313" key="1">
    <source>
        <dbReference type="EMBL" id="RFF32249.1"/>
    </source>
</evidence>
<gene>
    <name evidence="1" type="ORF">DZC52_01925</name>
</gene>
<evidence type="ECO:0000313" key="2">
    <source>
        <dbReference type="Proteomes" id="UP000260351"/>
    </source>
</evidence>
<proteinExistence type="predicted"/>
<accession>A0A3E1KC14</accession>
<dbReference type="EMBL" id="QUZK01000012">
    <property type="protein sequence ID" value="RFF32249.1"/>
    <property type="molecule type" value="Genomic_DNA"/>
</dbReference>
<comment type="caution">
    <text evidence="1">The sequence shown here is derived from an EMBL/GenBank/DDBJ whole genome shotgun (WGS) entry which is preliminary data.</text>
</comment>
<sequence length="245" mass="26555">MPGEYVSVREDQRRAQTLTISREASGAGDRLDLSMQQAAVNGEDARRFGLKLEPGAMSNRLEGEIALLDPKGRARRSCPMAFQVSERGLVGETDPSSCRFGDGEDSVGLLKEIAFDGSELTIGDRLVDPVSGQAVGQDRIIRFLPVRDYEGWLGVQEDGQWRVARHFTLRTGDSVEPLDAAEMSLGLSISLNYYRMERGGDETLMRLTVTRLEDGSVVAEAWAAPGSGTIGVALPELQVGLNGPD</sequence>
<dbReference type="Proteomes" id="UP000260351">
    <property type="component" value="Unassembled WGS sequence"/>
</dbReference>
<protein>
    <submittedName>
        <fullName evidence="1">Uncharacterized protein</fullName>
    </submittedName>
</protein>
<reference evidence="1 2" key="1">
    <citation type="submission" date="2018-08" db="EMBL/GenBank/DDBJ databases">
        <title>Wenzhouxiangella salilacus sp. nov., a novel bacterium isolated from a saline lake in Xinjiang Province, China.</title>
        <authorList>
            <person name="Han S."/>
        </authorList>
    </citation>
    <scope>NUCLEOTIDE SEQUENCE [LARGE SCALE GENOMIC DNA]</scope>
    <source>
        <strain evidence="1 2">XDB06</strain>
    </source>
</reference>
<name>A0A3E1KC14_9GAMM</name>
<dbReference type="AlphaFoldDB" id="A0A3E1KC14"/>
<keyword evidence="2" id="KW-1185">Reference proteome</keyword>
<organism evidence="1 2">
    <name type="scientific">Wenzhouxiangella sediminis</name>
    <dbReference type="NCBI Taxonomy" id="1792836"/>
    <lineage>
        <taxon>Bacteria</taxon>
        <taxon>Pseudomonadati</taxon>
        <taxon>Pseudomonadota</taxon>
        <taxon>Gammaproteobacteria</taxon>
        <taxon>Chromatiales</taxon>
        <taxon>Wenzhouxiangellaceae</taxon>
        <taxon>Wenzhouxiangella</taxon>
    </lineage>
</organism>